<dbReference type="Proteomes" id="UP001652623">
    <property type="component" value="Chromosome 4"/>
</dbReference>
<dbReference type="PANTHER" id="PTHR31973">
    <property type="entry name" value="POLYPROTEIN, PUTATIVE-RELATED"/>
    <property type="match status" value="1"/>
</dbReference>
<accession>A0ABM4A601</accession>
<keyword evidence="1" id="KW-0472">Membrane</keyword>
<keyword evidence="1" id="KW-1133">Transmembrane helix</keyword>
<gene>
    <name evidence="4 5 6" type="primary">LOC107416658</name>
</gene>
<dbReference type="PANTHER" id="PTHR31973:SF113">
    <property type="entry name" value="PROTEIN FAR1-RELATED SEQUENCE 5-LIKE"/>
    <property type="match status" value="1"/>
</dbReference>
<dbReference type="RefSeq" id="XP_060672153.1">
    <property type="nucleotide sequence ID" value="XM_060816170.1"/>
</dbReference>
<feature type="domain" description="Transposase MuDR plant" evidence="2">
    <location>
        <begin position="188"/>
        <end position="248"/>
    </location>
</feature>
<evidence type="ECO:0000259" key="2">
    <source>
        <dbReference type="Pfam" id="PF03108"/>
    </source>
</evidence>
<evidence type="ECO:0000313" key="5">
    <source>
        <dbReference type="RefSeq" id="XP_060672154.1"/>
    </source>
</evidence>
<keyword evidence="3" id="KW-1185">Reference proteome</keyword>
<feature type="transmembrane region" description="Helical" evidence="1">
    <location>
        <begin position="65"/>
        <end position="83"/>
    </location>
</feature>
<dbReference type="RefSeq" id="XP_060672155.1">
    <property type="nucleotide sequence ID" value="XM_060816172.1"/>
</dbReference>
<proteinExistence type="predicted"/>
<evidence type="ECO:0000313" key="3">
    <source>
        <dbReference type="Proteomes" id="UP001652623"/>
    </source>
</evidence>
<keyword evidence="1" id="KW-0812">Transmembrane</keyword>
<evidence type="ECO:0000313" key="4">
    <source>
        <dbReference type="RefSeq" id="XP_060672153.1"/>
    </source>
</evidence>
<evidence type="ECO:0000313" key="6">
    <source>
        <dbReference type="RefSeq" id="XP_060672155.1"/>
    </source>
</evidence>
<protein>
    <submittedName>
        <fullName evidence="4 5">Uncharacterized protein LOC107416658 isoform X1</fullName>
    </submittedName>
</protein>
<dbReference type="GeneID" id="107416658"/>
<dbReference type="InterPro" id="IPR004332">
    <property type="entry name" value="Transposase_MuDR"/>
</dbReference>
<sequence length="425" mass="48640">MVQYLVWLDKQEIYGVYGYFLEGDEVTKKKQLSSRVILHLGMLNFLMEPMATELGLTLMFMKASVFYYFPLLLLGIKLVSVIVEVPRMLLVLSLKFGIIPIVVRVGVRDFDIDGLRDICWTQHLGLSAGDSRHGESPYGSSPIDNVNDDVLASPCTENHLDIRQDSTATMAELRVNHRFSSVNAHEIIRINQIFASKNALQKKISLYALRRNFEFKVKKSDKVRYEVVCANDNCMWRMRATKLHGDNTEAFMIRAFKDQHICSLNIMKRDHRQATNSVIGDIIQPMFDGISRQYKPRDIMHDIRSNYGVNIIYNKAWAAKEVALSGLWGTPEDSYAKLPLWSQVLKSKNLGTFTRIETDDQNRFLYFFMALGASIRGFQHMRRVVAVDGTTLKNRYRGLLYIASCLDGNNQIYPLAYGIGPHVVF</sequence>
<evidence type="ECO:0000256" key="1">
    <source>
        <dbReference type="SAM" id="Phobius"/>
    </source>
</evidence>
<organism evidence="3 5">
    <name type="scientific">Ziziphus jujuba</name>
    <name type="common">Chinese jujube</name>
    <name type="synonym">Ziziphus sativa</name>
    <dbReference type="NCBI Taxonomy" id="326968"/>
    <lineage>
        <taxon>Eukaryota</taxon>
        <taxon>Viridiplantae</taxon>
        <taxon>Streptophyta</taxon>
        <taxon>Embryophyta</taxon>
        <taxon>Tracheophyta</taxon>
        <taxon>Spermatophyta</taxon>
        <taxon>Magnoliopsida</taxon>
        <taxon>eudicotyledons</taxon>
        <taxon>Gunneridae</taxon>
        <taxon>Pentapetalae</taxon>
        <taxon>rosids</taxon>
        <taxon>fabids</taxon>
        <taxon>Rosales</taxon>
        <taxon>Rhamnaceae</taxon>
        <taxon>Paliureae</taxon>
        <taxon>Ziziphus</taxon>
    </lineage>
</organism>
<reference evidence="4 5" key="1">
    <citation type="submission" date="2025-05" db="UniProtKB">
        <authorList>
            <consortium name="RefSeq"/>
        </authorList>
    </citation>
    <scope>IDENTIFICATION</scope>
    <source>
        <tissue evidence="4 5">Seedling</tissue>
    </source>
</reference>
<dbReference type="Pfam" id="PF03108">
    <property type="entry name" value="DBD_Tnp_Mut"/>
    <property type="match status" value="1"/>
</dbReference>
<dbReference type="RefSeq" id="XP_060672154.1">
    <property type="nucleotide sequence ID" value="XM_060816171.1"/>
</dbReference>
<name>A0ABM4A601_ZIZJJ</name>